<dbReference type="GO" id="GO:0006145">
    <property type="term" value="P:purine nucleobase catabolic process"/>
    <property type="evidence" value="ECO:0007669"/>
    <property type="project" value="TreeGrafter"/>
</dbReference>
<feature type="region of interest" description="Disordered" evidence="1">
    <location>
        <begin position="445"/>
        <end position="471"/>
    </location>
</feature>
<dbReference type="Gene3D" id="2.30.40.10">
    <property type="entry name" value="Urease, subunit C, domain 1"/>
    <property type="match status" value="1"/>
</dbReference>
<evidence type="ECO:0000256" key="1">
    <source>
        <dbReference type="SAM" id="MobiDB-lite"/>
    </source>
</evidence>
<dbReference type="EMBL" id="UINC01000510">
    <property type="protein sequence ID" value="SUZ56557.1"/>
    <property type="molecule type" value="Genomic_DNA"/>
</dbReference>
<dbReference type="InterPro" id="IPR032466">
    <property type="entry name" value="Metal_Hydrolase"/>
</dbReference>
<feature type="compositionally biased region" description="Basic and acidic residues" evidence="1">
    <location>
        <begin position="450"/>
        <end position="471"/>
    </location>
</feature>
<dbReference type="InterPro" id="IPR006680">
    <property type="entry name" value="Amidohydro-rel"/>
</dbReference>
<dbReference type="SUPFAM" id="SSF51556">
    <property type="entry name" value="Metallo-dependent hydrolases"/>
    <property type="match status" value="1"/>
</dbReference>
<proteinExistence type="predicted"/>
<dbReference type="InterPro" id="IPR011059">
    <property type="entry name" value="Metal-dep_hydrolase_composite"/>
</dbReference>
<dbReference type="AlphaFoldDB" id="A0A381NPV3"/>
<feature type="domain" description="Amidohydrolase-related" evidence="2">
    <location>
        <begin position="55"/>
        <end position="430"/>
    </location>
</feature>
<evidence type="ECO:0000313" key="3">
    <source>
        <dbReference type="EMBL" id="SUZ56557.1"/>
    </source>
</evidence>
<accession>A0A381NPV3</accession>
<protein>
    <recommendedName>
        <fullName evidence="2">Amidohydrolase-related domain-containing protein</fullName>
    </recommendedName>
</protein>
<evidence type="ECO:0000259" key="2">
    <source>
        <dbReference type="Pfam" id="PF01979"/>
    </source>
</evidence>
<dbReference type="Gene3D" id="3.20.20.140">
    <property type="entry name" value="Metal-dependent hydrolases"/>
    <property type="match status" value="1"/>
</dbReference>
<dbReference type="InterPro" id="IPR050138">
    <property type="entry name" value="DHOase/Allantoinase_Hydrolase"/>
</dbReference>
<dbReference type="PANTHER" id="PTHR43668:SF2">
    <property type="entry name" value="ALLANTOINASE"/>
    <property type="match status" value="1"/>
</dbReference>
<dbReference type="Pfam" id="PF01979">
    <property type="entry name" value="Amidohydro_1"/>
    <property type="match status" value="1"/>
</dbReference>
<dbReference type="SUPFAM" id="SSF51338">
    <property type="entry name" value="Composite domain of metallo-dependent hydrolases"/>
    <property type="match status" value="1"/>
</dbReference>
<dbReference type="GO" id="GO:0004038">
    <property type="term" value="F:allantoinase activity"/>
    <property type="evidence" value="ECO:0007669"/>
    <property type="project" value="TreeGrafter"/>
</dbReference>
<dbReference type="GO" id="GO:0005737">
    <property type="term" value="C:cytoplasm"/>
    <property type="evidence" value="ECO:0007669"/>
    <property type="project" value="TreeGrafter"/>
</dbReference>
<gene>
    <name evidence="3" type="ORF">METZ01_LOCUS9411</name>
</gene>
<sequence length="471" mass="50968">VNDTATHDLVVHGDIALSNGMVLKAGWLGITNGLVTGSSETPLSGIETVDASGHLVLPGFVDAHVHTRSCRDEGITATTKAAAAGGTTTVIDMPFDKPARPVNSRERFEAKVADIGNEAVVDVGLYATFPPEGDLGIIADMATAGAVGFKVSTIEVDPIRFPRIPDGRLYEAFQEIAHTGRPVAAHQENQEIVLAQVEAFQARGDTTPVDHALSRPAVAEAEAAGRLLELAYWSGARLHMVHGTLPRTFELIEWNRAKGVRASGETCIQYLLLTMDALRDQGGRAKCNPPLRLQEDVDGLWKQLQEGLIDIVTSDHSPYPLHRKETDDIFEAYAGMPGAETLGTLLYSEGVATGRIGLGRFLELVSAGPATLFGYGQKGRLEPGTDADFVVFDPDAEWTLDESEMHYAVGWSPYHGRRVRGRVVSTWLRGRCVYKDHEVAAAPTNGRFLPARDDDDRSSNASRESHSNERA</sequence>
<name>A0A381NPV3_9ZZZZ</name>
<feature type="non-terminal residue" evidence="3">
    <location>
        <position position="1"/>
    </location>
</feature>
<organism evidence="3">
    <name type="scientific">marine metagenome</name>
    <dbReference type="NCBI Taxonomy" id="408172"/>
    <lineage>
        <taxon>unclassified sequences</taxon>
        <taxon>metagenomes</taxon>
        <taxon>ecological metagenomes</taxon>
    </lineage>
</organism>
<dbReference type="PANTHER" id="PTHR43668">
    <property type="entry name" value="ALLANTOINASE"/>
    <property type="match status" value="1"/>
</dbReference>
<reference evidence="3" key="1">
    <citation type="submission" date="2018-05" db="EMBL/GenBank/DDBJ databases">
        <authorList>
            <person name="Lanie J.A."/>
            <person name="Ng W.-L."/>
            <person name="Kazmierczak K.M."/>
            <person name="Andrzejewski T.M."/>
            <person name="Davidsen T.M."/>
            <person name="Wayne K.J."/>
            <person name="Tettelin H."/>
            <person name="Glass J.I."/>
            <person name="Rusch D."/>
            <person name="Podicherti R."/>
            <person name="Tsui H.-C.T."/>
            <person name="Winkler M.E."/>
        </authorList>
    </citation>
    <scope>NUCLEOTIDE SEQUENCE</scope>
</reference>